<evidence type="ECO:0000313" key="3">
    <source>
        <dbReference type="EMBL" id="KAG1537237.1"/>
    </source>
</evidence>
<feature type="domain" description="Lantibiotic biosynthesis protein dehydration" evidence="2">
    <location>
        <begin position="2"/>
        <end position="63"/>
    </location>
</feature>
<dbReference type="AlphaFoldDB" id="A0A9P7C693"/>
<reference evidence="3 4" key="1">
    <citation type="journal article" date="2020" name="Microb. Genom.">
        <title>Genetic diversity of clinical and environmental Mucorales isolates obtained from an investigation of mucormycosis cases among solid organ transplant recipients.</title>
        <authorList>
            <person name="Nguyen M.H."/>
            <person name="Kaul D."/>
            <person name="Muto C."/>
            <person name="Cheng S.J."/>
            <person name="Richter R.A."/>
            <person name="Bruno V.M."/>
            <person name="Liu G."/>
            <person name="Beyhan S."/>
            <person name="Sundermann A.J."/>
            <person name="Mounaud S."/>
            <person name="Pasculle A.W."/>
            <person name="Nierman W.C."/>
            <person name="Driscoll E."/>
            <person name="Cumbie R."/>
            <person name="Clancy C.J."/>
            <person name="Dupont C.L."/>
        </authorList>
    </citation>
    <scope>NUCLEOTIDE SEQUENCE [LARGE SCALE GENOMIC DNA]</scope>
    <source>
        <strain evidence="3 4">GL24</strain>
    </source>
</reference>
<dbReference type="Proteomes" id="UP000740926">
    <property type="component" value="Unassembled WGS sequence"/>
</dbReference>
<evidence type="ECO:0000259" key="2">
    <source>
        <dbReference type="Pfam" id="PF13575"/>
    </source>
</evidence>
<gene>
    <name evidence="3" type="ORF">G6F50_014901</name>
</gene>
<dbReference type="Pfam" id="PF13575">
    <property type="entry name" value="DUF4135"/>
    <property type="match status" value="1"/>
</dbReference>
<sequence>MAYAELGRMLWHPASLHNEAQAVERAVDLLVRNAAVSPAAPSDLDTLRGEVDDLRYGDIPIFASLLDAPRIHSIVANWRAMRIDLEEVTIRSTLLRGTAAARRRTGCASTRTRSARGGEPASTGRAR</sequence>
<organism evidence="3 4">
    <name type="scientific">Rhizopus delemar</name>
    <dbReference type="NCBI Taxonomy" id="936053"/>
    <lineage>
        <taxon>Eukaryota</taxon>
        <taxon>Fungi</taxon>
        <taxon>Fungi incertae sedis</taxon>
        <taxon>Mucoromycota</taxon>
        <taxon>Mucoromycotina</taxon>
        <taxon>Mucoromycetes</taxon>
        <taxon>Mucorales</taxon>
        <taxon>Mucorineae</taxon>
        <taxon>Rhizopodaceae</taxon>
        <taxon>Rhizopus</taxon>
    </lineage>
</organism>
<evidence type="ECO:0000256" key="1">
    <source>
        <dbReference type="SAM" id="MobiDB-lite"/>
    </source>
</evidence>
<accession>A0A9P7C693</accession>
<protein>
    <recommendedName>
        <fullName evidence="2">Lantibiotic biosynthesis protein dehydration domain-containing protein</fullName>
    </recommendedName>
</protein>
<evidence type="ECO:0000313" key="4">
    <source>
        <dbReference type="Proteomes" id="UP000740926"/>
    </source>
</evidence>
<keyword evidence="4" id="KW-1185">Reference proteome</keyword>
<dbReference type="InterPro" id="IPR025410">
    <property type="entry name" value="Lant_dehyd"/>
</dbReference>
<proteinExistence type="predicted"/>
<feature type="compositionally biased region" description="Low complexity" evidence="1">
    <location>
        <begin position="100"/>
        <end position="112"/>
    </location>
</feature>
<feature type="region of interest" description="Disordered" evidence="1">
    <location>
        <begin position="100"/>
        <end position="127"/>
    </location>
</feature>
<dbReference type="EMBL" id="JAANIU010007612">
    <property type="protein sequence ID" value="KAG1537237.1"/>
    <property type="molecule type" value="Genomic_DNA"/>
</dbReference>
<name>A0A9P7C693_9FUNG</name>
<comment type="caution">
    <text evidence="3">The sequence shown here is derived from an EMBL/GenBank/DDBJ whole genome shotgun (WGS) entry which is preliminary data.</text>
</comment>